<dbReference type="SUPFAM" id="SSF54736">
    <property type="entry name" value="ClpS-like"/>
    <property type="match status" value="1"/>
</dbReference>
<comment type="subunit">
    <text evidence="1">Binds to the N-terminal domain of the chaperone ClpA.</text>
</comment>
<proteinExistence type="inferred from homology"/>
<keyword evidence="3" id="KW-0378">Hydrolase</keyword>
<dbReference type="EMBL" id="JAENIJ010000018">
    <property type="protein sequence ID" value="MBK1883173.1"/>
    <property type="molecule type" value="Genomic_DNA"/>
</dbReference>
<dbReference type="GO" id="GO:0008233">
    <property type="term" value="F:peptidase activity"/>
    <property type="evidence" value="ECO:0007669"/>
    <property type="project" value="UniProtKB-KW"/>
</dbReference>
<comment type="function">
    <text evidence="1">Involved in the modulation of the specificity of the ClpAP-mediated ATP-dependent protein degradation.</text>
</comment>
<gene>
    <name evidence="1 3" type="primary">clpS</name>
    <name evidence="3" type="ORF">JIN85_12155</name>
</gene>
<dbReference type="RefSeq" id="WP_200271035.1">
    <property type="nucleotide sequence ID" value="NZ_JAENIJ010000018.1"/>
</dbReference>
<evidence type="ECO:0000259" key="2">
    <source>
        <dbReference type="Pfam" id="PF02617"/>
    </source>
</evidence>
<comment type="caution">
    <text evidence="3">The sequence shown here is derived from an EMBL/GenBank/DDBJ whole genome shotgun (WGS) entry which is preliminary data.</text>
</comment>
<evidence type="ECO:0000256" key="1">
    <source>
        <dbReference type="HAMAP-Rule" id="MF_00302"/>
    </source>
</evidence>
<dbReference type="NCBIfam" id="NF000668">
    <property type="entry name" value="PRK00033.1-1"/>
    <property type="match status" value="1"/>
</dbReference>
<dbReference type="InterPro" id="IPR022935">
    <property type="entry name" value="ClpS"/>
</dbReference>
<keyword evidence="3" id="KW-0645">Protease</keyword>
<keyword evidence="4" id="KW-1185">Reference proteome</keyword>
<dbReference type="Pfam" id="PF02617">
    <property type="entry name" value="ClpS"/>
    <property type="match status" value="1"/>
</dbReference>
<accession>A0A934SDD0</accession>
<feature type="domain" description="Adaptor protein ClpS core" evidence="2">
    <location>
        <begin position="18"/>
        <end position="84"/>
    </location>
</feature>
<dbReference type="HAMAP" id="MF_00302">
    <property type="entry name" value="ClpS"/>
    <property type="match status" value="1"/>
</dbReference>
<dbReference type="PANTHER" id="PTHR33473">
    <property type="entry name" value="ATP-DEPENDENT CLP PROTEASE ADAPTER PROTEIN CLPS1, CHLOROPLASTIC"/>
    <property type="match status" value="1"/>
</dbReference>
<dbReference type="AlphaFoldDB" id="A0A934SDD0"/>
<dbReference type="Proteomes" id="UP000603141">
    <property type="component" value="Unassembled WGS sequence"/>
</dbReference>
<evidence type="ECO:0000313" key="4">
    <source>
        <dbReference type="Proteomes" id="UP000603141"/>
    </source>
</evidence>
<protein>
    <recommendedName>
        <fullName evidence="1">ATP-dependent Clp protease adapter protein ClpS</fullName>
    </recommendedName>
</protein>
<sequence length="93" mass="10894">MSETELLTKPIEQTSVDTPWNVVVYDDPVNLMEYVTRVLMSIFGYHQTRATKLMMEVHEQGRSIVWNGDREKAEFYTQQLQSHQLKASMEKAE</sequence>
<dbReference type="InterPro" id="IPR014719">
    <property type="entry name" value="Ribosomal_bL12_C/ClpS-like"/>
</dbReference>
<name>A0A934SDD0_9BACT</name>
<dbReference type="GO" id="GO:0030163">
    <property type="term" value="P:protein catabolic process"/>
    <property type="evidence" value="ECO:0007669"/>
    <property type="project" value="InterPro"/>
</dbReference>
<reference evidence="3" key="1">
    <citation type="submission" date="2021-01" db="EMBL/GenBank/DDBJ databases">
        <title>Modified the classification status of verrucomicrobia.</title>
        <authorList>
            <person name="Feng X."/>
        </authorList>
    </citation>
    <scope>NUCLEOTIDE SEQUENCE</scope>
    <source>
        <strain evidence="3">KCTC 22041</strain>
    </source>
</reference>
<comment type="similarity">
    <text evidence="1">Belongs to the ClpS family.</text>
</comment>
<dbReference type="Gene3D" id="3.30.1390.10">
    <property type="match status" value="1"/>
</dbReference>
<organism evidence="3 4">
    <name type="scientific">Luteolibacter pohnpeiensis</name>
    <dbReference type="NCBI Taxonomy" id="454153"/>
    <lineage>
        <taxon>Bacteria</taxon>
        <taxon>Pseudomonadati</taxon>
        <taxon>Verrucomicrobiota</taxon>
        <taxon>Verrucomicrobiia</taxon>
        <taxon>Verrucomicrobiales</taxon>
        <taxon>Verrucomicrobiaceae</taxon>
        <taxon>Luteolibacter</taxon>
    </lineage>
</organism>
<evidence type="ECO:0000313" key="3">
    <source>
        <dbReference type="EMBL" id="MBK1883173.1"/>
    </source>
</evidence>
<dbReference type="GO" id="GO:0006508">
    <property type="term" value="P:proteolysis"/>
    <property type="evidence" value="ECO:0007669"/>
    <property type="project" value="UniProtKB-UniRule"/>
</dbReference>
<dbReference type="PANTHER" id="PTHR33473:SF19">
    <property type="entry name" value="ATP-DEPENDENT CLP PROTEASE ADAPTER PROTEIN CLPS"/>
    <property type="match status" value="1"/>
</dbReference>
<dbReference type="InterPro" id="IPR003769">
    <property type="entry name" value="ClpS_core"/>
</dbReference>